<evidence type="ECO:0000256" key="3">
    <source>
        <dbReference type="ARBA" id="ARBA00020150"/>
    </source>
</evidence>
<dbReference type="PANTHER" id="PTHR10283">
    <property type="entry name" value="SOLUTE CARRIER FAMILY 13 MEMBER"/>
    <property type="match status" value="1"/>
</dbReference>
<dbReference type="NCBIfam" id="TIGR00785">
    <property type="entry name" value="dass"/>
    <property type="match status" value="1"/>
</dbReference>
<feature type="transmembrane region" description="Helical" evidence="8">
    <location>
        <begin position="148"/>
        <end position="170"/>
    </location>
</feature>
<dbReference type="GO" id="GO:0008514">
    <property type="term" value="F:organic anion transmembrane transporter activity"/>
    <property type="evidence" value="ECO:0007669"/>
    <property type="project" value="UniProtKB-ARBA"/>
</dbReference>
<comment type="subcellular location">
    <subcellularLocation>
        <location evidence="1">Membrane</location>
        <topology evidence="1">Multi-pass membrane protein</topology>
    </subcellularLocation>
</comment>
<feature type="transmembrane region" description="Helical" evidence="8">
    <location>
        <begin position="462"/>
        <end position="483"/>
    </location>
</feature>
<dbReference type="CDD" id="cd01115">
    <property type="entry name" value="SLC13_permease"/>
    <property type="match status" value="1"/>
</dbReference>
<evidence type="ECO:0000256" key="6">
    <source>
        <dbReference type="ARBA" id="ARBA00023136"/>
    </source>
</evidence>
<dbReference type="EMBL" id="DXGC01000073">
    <property type="protein sequence ID" value="HIW91695.1"/>
    <property type="molecule type" value="Genomic_DNA"/>
</dbReference>
<feature type="transmembrane region" description="Helical" evidence="8">
    <location>
        <begin position="49"/>
        <end position="73"/>
    </location>
</feature>
<dbReference type="AlphaFoldDB" id="A0A9D1UMC3"/>
<dbReference type="InterPro" id="IPR001898">
    <property type="entry name" value="SLC13A/DASS"/>
</dbReference>
<evidence type="ECO:0000256" key="1">
    <source>
        <dbReference type="ARBA" id="ARBA00004141"/>
    </source>
</evidence>
<dbReference type="Pfam" id="PF00939">
    <property type="entry name" value="Na_sulph_symp"/>
    <property type="match status" value="1"/>
</dbReference>
<gene>
    <name evidence="9" type="ORF">H9870_08555</name>
</gene>
<feature type="transmembrane region" description="Helical" evidence="8">
    <location>
        <begin position="368"/>
        <end position="391"/>
    </location>
</feature>
<name>A0A9D1UMC3_9CORY</name>
<feature type="transmembrane region" description="Helical" evidence="8">
    <location>
        <begin position="230"/>
        <end position="251"/>
    </location>
</feature>
<evidence type="ECO:0000256" key="4">
    <source>
        <dbReference type="ARBA" id="ARBA00022692"/>
    </source>
</evidence>
<reference evidence="9" key="2">
    <citation type="submission" date="2021-04" db="EMBL/GenBank/DDBJ databases">
        <authorList>
            <person name="Gilroy R."/>
        </authorList>
    </citation>
    <scope>NUCLEOTIDE SEQUENCE</scope>
    <source>
        <strain evidence="9">CHK32-1732</strain>
    </source>
</reference>
<feature type="transmembrane region" description="Helical" evidence="8">
    <location>
        <begin position="281"/>
        <end position="300"/>
    </location>
</feature>
<feature type="transmembrane region" description="Helical" evidence="8">
    <location>
        <begin position="20"/>
        <end position="37"/>
    </location>
</feature>
<evidence type="ECO:0000256" key="2">
    <source>
        <dbReference type="ARBA" id="ARBA00006772"/>
    </source>
</evidence>
<protein>
    <recommendedName>
        <fullName evidence="3">Sodium-dependent dicarboxylate transporter SdcS</fullName>
    </recommendedName>
    <alternativeName>
        <fullName evidence="7">Na(+)/dicarboxylate symporter</fullName>
    </alternativeName>
</protein>
<organism evidence="9 10">
    <name type="scientific">Candidatus Corynebacterium avicola</name>
    <dbReference type="NCBI Taxonomy" id="2838527"/>
    <lineage>
        <taxon>Bacteria</taxon>
        <taxon>Bacillati</taxon>
        <taxon>Actinomycetota</taxon>
        <taxon>Actinomycetes</taxon>
        <taxon>Mycobacteriales</taxon>
        <taxon>Corynebacteriaceae</taxon>
        <taxon>Corynebacterium</taxon>
    </lineage>
</organism>
<evidence type="ECO:0000313" key="9">
    <source>
        <dbReference type="EMBL" id="HIW91695.1"/>
    </source>
</evidence>
<evidence type="ECO:0000256" key="5">
    <source>
        <dbReference type="ARBA" id="ARBA00022989"/>
    </source>
</evidence>
<reference evidence="9" key="1">
    <citation type="journal article" date="2021" name="PeerJ">
        <title>Extensive microbial diversity within the chicken gut microbiome revealed by metagenomics and culture.</title>
        <authorList>
            <person name="Gilroy R."/>
            <person name="Ravi A."/>
            <person name="Getino M."/>
            <person name="Pursley I."/>
            <person name="Horton D.L."/>
            <person name="Alikhan N.F."/>
            <person name="Baker D."/>
            <person name="Gharbi K."/>
            <person name="Hall N."/>
            <person name="Watson M."/>
            <person name="Adriaenssens E.M."/>
            <person name="Foster-Nyarko E."/>
            <person name="Jarju S."/>
            <person name="Secka A."/>
            <person name="Antonio M."/>
            <person name="Oren A."/>
            <person name="Chaudhuri R.R."/>
            <person name="La Ragione R."/>
            <person name="Hildebrand F."/>
            <person name="Pallen M.J."/>
        </authorList>
    </citation>
    <scope>NUCLEOTIDE SEQUENCE</scope>
    <source>
        <strain evidence="9">CHK32-1732</strain>
    </source>
</reference>
<keyword evidence="5 8" id="KW-1133">Transmembrane helix</keyword>
<feature type="transmembrane region" description="Helical" evidence="8">
    <location>
        <begin position="338"/>
        <end position="356"/>
    </location>
</feature>
<evidence type="ECO:0000256" key="7">
    <source>
        <dbReference type="ARBA" id="ARBA00031174"/>
    </source>
</evidence>
<feature type="transmembrane region" description="Helical" evidence="8">
    <location>
        <begin position="398"/>
        <end position="417"/>
    </location>
</feature>
<dbReference type="GO" id="GO:1905039">
    <property type="term" value="P:carboxylic acid transmembrane transport"/>
    <property type="evidence" value="ECO:0007669"/>
    <property type="project" value="UniProtKB-ARBA"/>
</dbReference>
<comment type="caution">
    <text evidence="9">The sequence shown here is derived from an EMBL/GenBank/DDBJ whole genome shotgun (WGS) entry which is preliminary data.</text>
</comment>
<keyword evidence="6 8" id="KW-0472">Membrane</keyword>
<feature type="transmembrane region" description="Helical" evidence="8">
    <location>
        <begin position="182"/>
        <end position="210"/>
    </location>
</feature>
<accession>A0A9D1UMC3</accession>
<keyword evidence="4 8" id="KW-0812">Transmembrane</keyword>
<proteinExistence type="inferred from homology"/>
<dbReference type="Proteomes" id="UP000824190">
    <property type="component" value="Unassembled WGS sequence"/>
</dbReference>
<sequence>MTTVDQSTLAANKKNRHRKNIYIVLGPVAAVIVYLLLGTSSLSHEGKSVAAIATLMGVWWVSEALPLGVASLVPIIGFPLLGALPESDASMAYANPSVFLFLGGFLLALGVQTSGLDERIAITTISLIGSSPARVVAGFMLASGFVSMFVSNGATTMMMLPIALAVISLVREQLHKDGPKFAVGLLIGVAYAATIGGLASLVGAPVNLIAANYIQDNTGISVTFLDWLKFGLPFAVVLMIVAWWLITQVLWKVRFQDQEAVNRLLQEHRQKLGPLRQEEKWCMVAFAIASLGWIVLPLVWEDAPLSDSTVAVIVGVSMFIMPASDGTRLLNWQKTRDLPWDVLLLFGAGFSLSAAVSGTDLNDWIGNAFSGLGGLPMLLILAIIVIALTFLTEFTSSTAVAATFIPIIGSIATGLGFEIAPLVVAAGYACLLAFALPVGTPPNAVIFASGEVKVKDLMKSGLPMNLVGIAVLMILSVTLIPMVM</sequence>
<feature type="transmembrane region" description="Helical" evidence="8">
    <location>
        <begin position="306"/>
        <end position="326"/>
    </location>
</feature>
<evidence type="ECO:0000313" key="10">
    <source>
        <dbReference type="Proteomes" id="UP000824190"/>
    </source>
</evidence>
<feature type="transmembrane region" description="Helical" evidence="8">
    <location>
        <begin position="423"/>
        <end position="450"/>
    </location>
</feature>
<dbReference type="GO" id="GO:0005886">
    <property type="term" value="C:plasma membrane"/>
    <property type="evidence" value="ECO:0007669"/>
    <property type="project" value="TreeGrafter"/>
</dbReference>
<feature type="transmembrane region" description="Helical" evidence="8">
    <location>
        <begin position="93"/>
        <end position="111"/>
    </location>
</feature>
<dbReference type="PANTHER" id="PTHR10283:SF82">
    <property type="entry name" value="SOLUTE CARRIER FAMILY 13 MEMBER 2"/>
    <property type="match status" value="1"/>
</dbReference>
<evidence type="ECO:0000256" key="8">
    <source>
        <dbReference type="SAM" id="Phobius"/>
    </source>
</evidence>
<comment type="similarity">
    <text evidence="2">Belongs to the SLC13A/DASS transporter (TC 2.A.47) family. NADC subfamily.</text>
</comment>